<organism evidence="1">
    <name type="scientific">Arundo donax</name>
    <name type="common">Giant reed</name>
    <name type="synonym">Donax arundinaceus</name>
    <dbReference type="NCBI Taxonomy" id="35708"/>
    <lineage>
        <taxon>Eukaryota</taxon>
        <taxon>Viridiplantae</taxon>
        <taxon>Streptophyta</taxon>
        <taxon>Embryophyta</taxon>
        <taxon>Tracheophyta</taxon>
        <taxon>Spermatophyta</taxon>
        <taxon>Magnoliopsida</taxon>
        <taxon>Liliopsida</taxon>
        <taxon>Poales</taxon>
        <taxon>Poaceae</taxon>
        <taxon>PACMAD clade</taxon>
        <taxon>Arundinoideae</taxon>
        <taxon>Arundineae</taxon>
        <taxon>Arundo</taxon>
    </lineage>
</organism>
<reference evidence="1" key="2">
    <citation type="journal article" date="2015" name="Data Brief">
        <title>Shoot transcriptome of the giant reed, Arundo donax.</title>
        <authorList>
            <person name="Barrero R.A."/>
            <person name="Guerrero F.D."/>
            <person name="Moolhuijzen P."/>
            <person name="Goolsby J.A."/>
            <person name="Tidwell J."/>
            <person name="Bellgard S.E."/>
            <person name="Bellgard M.I."/>
        </authorList>
    </citation>
    <scope>NUCLEOTIDE SEQUENCE</scope>
    <source>
        <tissue evidence="1">Shoot tissue taken approximately 20 cm above the soil surface</tissue>
    </source>
</reference>
<sequence>MSPISISRWCSFTTRTAPIGQKEAGTTKVASNARVNLLSPFLPTSWA</sequence>
<evidence type="ECO:0000313" key="1">
    <source>
        <dbReference type="EMBL" id="JAD74286.1"/>
    </source>
</evidence>
<reference evidence="1" key="1">
    <citation type="submission" date="2014-09" db="EMBL/GenBank/DDBJ databases">
        <authorList>
            <person name="Magalhaes I.L.F."/>
            <person name="Oliveira U."/>
            <person name="Santos F.R."/>
            <person name="Vidigal T.H.D.A."/>
            <person name="Brescovit A.D."/>
            <person name="Santos A.J."/>
        </authorList>
    </citation>
    <scope>NUCLEOTIDE SEQUENCE</scope>
    <source>
        <tissue evidence="1">Shoot tissue taken approximately 20 cm above the soil surface</tissue>
    </source>
</reference>
<name>A0A0A9CFB7_ARUDO</name>
<proteinExistence type="predicted"/>
<accession>A0A0A9CFB7</accession>
<dbReference type="AlphaFoldDB" id="A0A0A9CFB7"/>
<protein>
    <submittedName>
        <fullName evidence="1">LOX10</fullName>
    </submittedName>
</protein>
<dbReference type="EMBL" id="GBRH01223609">
    <property type="protein sequence ID" value="JAD74286.1"/>
    <property type="molecule type" value="Transcribed_RNA"/>
</dbReference>